<dbReference type="RefSeq" id="XP_016647016.1">
    <property type="nucleotide sequence ID" value="XM_016791530.1"/>
</dbReference>
<evidence type="ECO:0000313" key="3">
    <source>
        <dbReference type="RefSeq" id="XP_016647016.1"/>
    </source>
</evidence>
<reference evidence="3" key="2">
    <citation type="submission" date="2025-08" db="UniProtKB">
        <authorList>
            <consortium name="RefSeq"/>
        </authorList>
    </citation>
    <scope>IDENTIFICATION</scope>
</reference>
<proteinExistence type="predicted"/>
<accession>A0ABM1LHY9</accession>
<dbReference type="Proteomes" id="UP000694861">
    <property type="component" value="Linkage group LG1"/>
</dbReference>
<dbReference type="InterPro" id="IPR043502">
    <property type="entry name" value="DNA/RNA_pol_sf"/>
</dbReference>
<name>A0ABM1LHY9_PRUMU</name>
<protein>
    <submittedName>
        <fullName evidence="3">Uncharacterized mitochondrial protein AtMg00820-like</fullName>
    </submittedName>
</protein>
<keyword evidence="2" id="KW-1185">Reference proteome</keyword>
<reference evidence="2" key="1">
    <citation type="journal article" date="2012" name="Nat. Commun.">
        <title>The genome of Prunus mume.</title>
        <authorList>
            <person name="Zhang Q."/>
            <person name="Chen W."/>
            <person name="Sun L."/>
            <person name="Zhao F."/>
            <person name="Huang B."/>
            <person name="Yang W."/>
            <person name="Tao Y."/>
            <person name="Wang J."/>
            <person name="Yuan Z."/>
            <person name="Fan G."/>
            <person name="Xing Z."/>
            <person name="Han C."/>
            <person name="Pan H."/>
            <person name="Zhong X."/>
            <person name="Shi W."/>
            <person name="Liang X."/>
            <person name="Du D."/>
            <person name="Sun F."/>
            <person name="Xu Z."/>
            <person name="Hao R."/>
            <person name="Lv T."/>
            <person name="Lv Y."/>
            <person name="Zheng Z."/>
            <person name="Sun M."/>
            <person name="Luo L."/>
            <person name="Cai M."/>
            <person name="Gao Y."/>
            <person name="Wang J."/>
            <person name="Yin Y."/>
            <person name="Xu X."/>
            <person name="Cheng T."/>
            <person name="Wang J."/>
        </authorList>
    </citation>
    <scope>NUCLEOTIDE SEQUENCE [LARGE SCALE GENOMIC DNA]</scope>
</reference>
<evidence type="ECO:0000313" key="2">
    <source>
        <dbReference type="Proteomes" id="UP000694861"/>
    </source>
</evidence>
<gene>
    <name evidence="3" type="primary">LOC107880276</name>
</gene>
<dbReference type="Pfam" id="PF07727">
    <property type="entry name" value="RVT_2"/>
    <property type="match status" value="1"/>
</dbReference>
<feature type="domain" description="Reverse transcriptase Ty1/copia-type" evidence="1">
    <location>
        <begin position="76"/>
        <end position="172"/>
    </location>
</feature>
<evidence type="ECO:0000259" key="1">
    <source>
        <dbReference type="Pfam" id="PF07727"/>
    </source>
</evidence>
<dbReference type="InterPro" id="IPR013103">
    <property type="entry name" value="RVT_2"/>
</dbReference>
<dbReference type="GeneID" id="107880276"/>
<organism evidence="2 3">
    <name type="scientific">Prunus mume</name>
    <name type="common">Japanese apricot</name>
    <name type="synonym">Armeniaca mume</name>
    <dbReference type="NCBI Taxonomy" id="102107"/>
    <lineage>
        <taxon>Eukaryota</taxon>
        <taxon>Viridiplantae</taxon>
        <taxon>Streptophyta</taxon>
        <taxon>Embryophyta</taxon>
        <taxon>Tracheophyta</taxon>
        <taxon>Spermatophyta</taxon>
        <taxon>Magnoliopsida</taxon>
        <taxon>eudicotyledons</taxon>
        <taxon>Gunneridae</taxon>
        <taxon>Pentapetalae</taxon>
        <taxon>rosids</taxon>
        <taxon>fabids</taxon>
        <taxon>Rosales</taxon>
        <taxon>Rosaceae</taxon>
        <taxon>Amygdaloideae</taxon>
        <taxon>Amygdaleae</taxon>
        <taxon>Prunus</taxon>
    </lineage>
</organism>
<sequence length="172" mass="19775">MTHPSTRTSPVHTQSKSGIFKPKFRSNFSVCYPFTYAYISLVDYDLEPTCYFQASRFSHWQQAMHNEFNALLKQGTWSLVPLPQSAHVVGCKWVFKINRHSKGSIECYKARSVAKGYHQQPRIDYFDTYSLVVKPTNIRTVLSIAIFSGWPLIQLNVKNAFLHGTISEAVYM</sequence>
<dbReference type="SUPFAM" id="SSF56672">
    <property type="entry name" value="DNA/RNA polymerases"/>
    <property type="match status" value="1"/>
</dbReference>